<gene>
    <name evidence="1" type="ORF">GCM10023352_07790</name>
</gene>
<keyword evidence="2" id="KW-1185">Reference proteome</keyword>
<organism evidence="1 2">
    <name type="scientific">Rothia endophytica</name>
    <dbReference type="NCBI Taxonomy" id="1324766"/>
    <lineage>
        <taxon>Bacteria</taxon>
        <taxon>Bacillati</taxon>
        <taxon>Actinomycetota</taxon>
        <taxon>Actinomycetes</taxon>
        <taxon>Micrococcales</taxon>
        <taxon>Micrococcaceae</taxon>
        <taxon>Rothia</taxon>
    </lineage>
</organism>
<protein>
    <submittedName>
        <fullName evidence="1">Uncharacterized protein</fullName>
    </submittedName>
</protein>
<evidence type="ECO:0000313" key="1">
    <source>
        <dbReference type="EMBL" id="GAA4791916.1"/>
    </source>
</evidence>
<name>A0ABP9B8A0_9MICC</name>
<comment type="caution">
    <text evidence="1">The sequence shown here is derived from an EMBL/GenBank/DDBJ whole genome shotgun (WGS) entry which is preliminary data.</text>
</comment>
<proteinExistence type="predicted"/>
<sequence length="172" mass="19030">MSSVRNGSTWVAFIYIARRLVPMNTPELSSTEISKALHQVFDTQILNYGAYNLVFASGSSVYANSDVAAQQQPHQKYFLVGYRDTPREAIIAPLALPAIEATGVPTSVDNTNAMRTFIVGDCTYGIELTNGTSFTLRFEPLMPVESHHGSGVLDQQLDIEDFKRVIIDAWQI</sequence>
<dbReference type="EMBL" id="BAABKP010000001">
    <property type="protein sequence ID" value="GAA4791916.1"/>
    <property type="molecule type" value="Genomic_DNA"/>
</dbReference>
<reference evidence="2" key="1">
    <citation type="journal article" date="2019" name="Int. J. Syst. Evol. Microbiol.">
        <title>The Global Catalogue of Microorganisms (GCM) 10K type strain sequencing project: providing services to taxonomists for standard genome sequencing and annotation.</title>
        <authorList>
            <consortium name="The Broad Institute Genomics Platform"/>
            <consortium name="The Broad Institute Genome Sequencing Center for Infectious Disease"/>
            <person name="Wu L."/>
            <person name="Ma J."/>
        </authorList>
    </citation>
    <scope>NUCLEOTIDE SEQUENCE [LARGE SCALE GENOMIC DNA]</scope>
    <source>
        <strain evidence="2">JCM 18541</strain>
    </source>
</reference>
<accession>A0ABP9B8A0</accession>
<dbReference type="Proteomes" id="UP001500187">
    <property type="component" value="Unassembled WGS sequence"/>
</dbReference>
<evidence type="ECO:0000313" key="2">
    <source>
        <dbReference type="Proteomes" id="UP001500187"/>
    </source>
</evidence>